<keyword evidence="6" id="KW-0732">Signal</keyword>
<dbReference type="InterPro" id="IPR058625">
    <property type="entry name" value="MdtA-like_BSH"/>
</dbReference>
<dbReference type="InterPro" id="IPR006143">
    <property type="entry name" value="RND_pump_MFP"/>
</dbReference>
<evidence type="ECO:0000259" key="8">
    <source>
        <dbReference type="Pfam" id="PF25967"/>
    </source>
</evidence>
<feature type="region of interest" description="Disordered" evidence="5">
    <location>
        <begin position="383"/>
        <end position="406"/>
    </location>
</feature>
<dbReference type="EMBL" id="LHSG01000001">
    <property type="protein sequence ID" value="KPD24985.1"/>
    <property type="molecule type" value="Genomic_DNA"/>
</dbReference>
<feature type="signal peptide" evidence="6">
    <location>
        <begin position="1"/>
        <end position="27"/>
    </location>
</feature>
<dbReference type="PANTHER" id="PTHR30469">
    <property type="entry name" value="MULTIDRUG RESISTANCE PROTEIN MDTA"/>
    <property type="match status" value="1"/>
</dbReference>
<evidence type="ECO:0000256" key="6">
    <source>
        <dbReference type="SAM" id="SignalP"/>
    </source>
</evidence>
<comment type="subcellular location">
    <subcellularLocation>
        <location evidence="1">Cell envelope</location>
    </subcellularLocation>
</comment>
<evidence type="ECO:0000313" key="9">
    <source>
        <dbReference type="EMBL" id="KPD24985.1"/>
    </source>
</evidence>
<sequence>MKLKKRAFIPPLIILVAILLAVLASMAAKPPEKKQQQKPAVMVEVKEVKARDMTFLVDSQGSATPKYSTTLLAEVSGQIVDVADKYNAGSFFKKGETLLQIDPSDYKVAVQQARAQLLQAQAALEEEKARARVAEEEWSQFTEGEAPALGLRKPQLASALASLESAEANLAMAERNLERTTIRAPYDSVLRSKQADLGQFVGAGAQIATLYGTEVAEIRLPLSDLDVTYLNLPEESQTEPKVLLESQVSGVDTQWLGKLVRTEGVLDEASRVIYGVVQVEDPYNLNGQTHEEPLRFGRFVQAQVEGQQVTGVMEVPTYAINPDGTVWTVADERKLQKREIEVIRTQANTSIVSEGLEEGDLVVLTQLKNALNGMKVRLEGDPLPEQMETSAKNEDTVAANDNEQGE</sequence>
<gene>
    <name evidence="9" type="ORF">AFK76_01070</name>
</gene>
<reference evidence="9 10" key="1">
    <citation type="submission" date="2015-08" db="EMBL/GenBank/DDBJ databases">
        <title>Genome sequencing and assembly of the deep-sea bacterium Idiomarina zobellii.</title>
        <authorList>
            <person name="Mithoefer S.D."/>
            <person name="Rheaume B.A."/>
            <person name="MacLea K.S."/>
        </authorList>
    </citation>
    <scope>NUCLEOTIDE SEQUENCE [LARGE SCALE GENOMIC DNA]</scope>
    <source>
        <strain evidence="9 10">KMM 231</strain>
    </source>
</reference>
<dbReference type="AlphaFoldDB" id="A0A837NJP5"/>
<dbReference type="Gene3D" id="2.40.50.100">
    <property type="match status" value="1"/>
</dbReference>
<dbReference type="Pfam" id="PF25967">
    <property type="entry name" value="RND-MFP_C"/>
    <property type="match status" value="1"/>
</dbReference>
<dbReference type="RefSeq" id="WP_053952461.1">
    <property type="nucleotide sequence ID" value="NZ_FNCB01000001.1"/>
</dbReference>
<comment type="caution">
    <text evidence="9">The sequence shown here is derived from an EMBL/GenBank/DDBJ whole genome shotgun (WGS) entry which is preliminary data.</text>
</comment>
<organism evidence="9 10">
    <name type="scientific">Idiomarina zobellii</name>
    <dbReference type="NCBI Taxonomy" id="86103"/>
    <lineage>
        <taxon>Bacteria</taxon>
        <taxon>Pseudomonadati</taxon>
        <taxon>Pseudomonadota</taxon>
        <taxon>Gammaproteobacteria</taxon>
        <taxon>Alteromonadales</taxon>
        <taxon>Idiomarinaceae</taxon>
        <taxon>Idiomarina</taxon>
    </lineage>
</organism>
<feature type="chain" id="PRO_5032296153" description="RND family efflux transporter, MFP subunit" evidence="6">
    <location>
        <begin position="28"/>
        <end position="406"/>
    </location>
</feature>
<accession>A0A837NJP5</accession>
<keyword evidence="10" id="KW-1185">Reference proteome</keyword>
<feature type="domain" description="Multidrug resistance protein MdtA-like C-terminal permuted SH3" evidence="8">
    <location>
        <begin position="324"/>
        <end position="367"/>
    </location>
</feature>
<keyword evidence="4" id="KW-0175">Coiled coil</keyword>
<evidence type="ECO:0000259" key="7">
    <source>
        <dbReference type="Pfam" id="PF25917"/>
    </source>
</evidence>
<dbReference type="Gene3D" id="2.40.420.20">
    <property type="match status" value="1"/>
</dbReference>
<keyword evidence="3" id="KW-0813">Transport</keyword>
<proteinExistence type="inferred from homology"/>
<protein>
    <recommendedName>
        <fullName evidence="11">RND family efflux transporter, MFP subunit</fullName>
    </recommendedName>
</protein>
<evidence type="ECO:0008006" key="11">
    <source>
        <dbReference type="Google" id="ProtNLM"/>
    </source>
</evidence>
<dbReference type="SUPFAM" id="SSF111369">
    <property type="entry name" value="HlyD-like secretion proteins"/>
    <property type="match status" value="1"/>
</dbReference>
<dbReference type="NCBIfam" id="TIGR01730">
    <property type="entry name" value="RND_mfp"/>
    <property type="match status" value="1"/>
</dbReference>
<dbReference type="GO" id="GO:1990281">
    <property type="term" value="C:efflux pump complex"/>
    <property type="evidence" value="ECO:0007669"/>
    <property type="project" value="TreeGrafter"/>
</dbReference>
<evidence type="ECO:0000256" key="5">
    <source>
        <dbReference type="SAM" id="MobiDB-lite"/>
    </source>
</evidence>
<evidence type="ECO:0000256" key="3">
    <source>
        <dbReference type="ARBA" id="ARBA00022448"/>
    </source>
</evidence>
<evidence type="ECO:0000256" key="4">
    <source>
        <dbReference type="SAM" id="Coils"/>
    </source>
</evidence>
<dbReference type="InterPro" id="IPR058627">
    <property type="entry name" value="MdtA-like_C"/>
</dbReference>
<dbReference type="GO" id="GO:0015562">
    <property type="term" value="F:efflux transmembrane transporter activity"/>
    <property type="evidence" value="ECO:0007669"/>
    <property type="project" value="TreeGrafter"/>
</dbReference>
<comment type="similarity">
    <text evidence="2">Belongs to the membrane fusion protein (MFP) (TC 8.A.1) family.</text>
</comment>
<name>A0A837NJP5_9GAMM</name>
<feature type="domain" description="Multidrug resistance protein MdtA-like barrel-sandwich hybrid" evidence="7">
    <location>
        <begin position="71"/>
        <end position="207"/>
    </location>
</feature>
<dbReference type="Gene3D" id="1.10.287.470">
    <property type="entry name" value="Helix hairpin bin"/>
    <property type="match status" value="1"/>
</dbReference>
<dbReference type="Proteomes" id="UP000053030">
    <property type="component" value="Unassembled WGS sequence"/>
</dbReference>
<dbReference type="PANTHER" id="PTHR30469:SF12">
    <property type="entry name" value="MULTIDRUG RESISTANCE PROTEIN MDTA"/>
    <property type="match status" value="1"/>
</dbReference>
<evidence type="ECO:0000256" key="2">
    <source>
        <dbReference type="ARBA" id="ARBA00009477"/>
    </source>
</evidence>
<evidence type="ECO:0000313" key="10">
    <source>
        <dbReference type="Proteomes" id="UP000053030"/>
    </source>
</evidence>
<dbReference type="Gene3D" id="2.40.30.170">
    <property type="match status" value="1"/>
</dbReference>
<dbReference type="Pfam" id="PF25917">
    <property type="entry name" value="BSH_RND"/>
    <property type="match status" value="1"/>
</dbReference>
<dbReference type="OrthoDB" id="5730196at2"/>
<evidence type="ECO:0000256" key="1">
    <source>
        <dbReference type="ARBA" id="ARBA00004196"/>
    </source>
</evidence>
<feature type="coiled-coil region" evidence="4">
    <location>
        <begin position="107"/>
        <end position="183"/>
    </location>
</feature>